<dbReference type="PIRSF" id="PIRSF019169">
    <property type="entry name" value="PilM"/>
    <property type="match status" value="1"/>
</dbReference>
<dbReference type="PANTHER" id="PTHR32432:SF3">
    <property type="entry name" value="ETHANOLAMINE UTILIZATION PROTEIN EUTJ"/>
    <property type="match status" value="1"/>
</dbReference>
<dbReference type="InterPro" id="IPR050696">
    <property type="entry name" value="FtsA/MreB"/>
</dbReference>
<dbReference type="NCBIfam" id="TIGR01175">
    <property type="entry name" value="pilM"/>
    <property type="match status" value="1"/>
</dbReference>
<dbReference type="Gene3D" id="3.30.1490.300">
    <property type="match status" value="1"/>
</dbReference>
<comment type="caution">
    <text evidence="1">The sequence shown here is derived from an EMBL/GenBank/DDBJ whole genome shotgun (WGS) entry which is preliminary data.</text>
</comment>
<gene>
    <name evidence="1" type="ORF">CEE37_09570</name>
</gene>
<proteinExistence type="predicted"/>
<dbReference type="Pfam" id="PF11104">
    <property type="entry name" value="PilM_2"/>
    <property type="match status" value="1"/>
</dbReference>
<evidence type="ECO:0000313" key="2">
    <source>
        <dbReference type="Proteomes" id="UP000319619"/>
    </source>
</evidence>
<dbReference type="InterPro" id="IPR005883">
    <property type="entry name" value="PilM"/>
</dbReference>
<dbReference type="Proteomes" id="UP000319619">
    <property type="component" value="Unassembled WGS sequence"/>
</dbReference>
<evidence type="ECO:0000313" key="1">
    <source>
        <dbReference type="EMBL" id="TKJ39975.1"/>
    </source>
</evidence>
<dbReference type="AlphaFoldDB" id="A0A532UYF2"/>
<reference evidence="1 2" key="1">
    <citation type="submission" date="2017-06" db="EMBL/GenBank/DDBJ databases">
        <title>Novel microbial phyla capable of carbon fixation and sulfur reduction in deep-sea sediments.</title>
        <authorList>
            <person name="Huang J."/>
            <person name="Baker B."/>
            <person name="Wang Y."/>
        </authorList>
    </citation>
    <scope>NUCLEOTIDE SEQUENCE [LARGE SCALE GENOMIC DNA]</scope>
    <source>
        <strain evidence="1">B3_LCP</strain>
    </source>
</reference>
<evidence type="ECO:0008006" key="3">
    <source>
        <dbReference type="Google" id="ProtNLM"/>
    </source>
</evidence>
<dbReference type="CDD" id="cd24049">
    <property type="entry name" value="ASKHA_NBD_PilM"/>
    <property type="match status" value="1"/>
</dbReference>
<name>A0A532UYF2_UNCL8</name>
<accession>A0A532UYF2</accession>
<organism evidence="1 2">
    <name type="scientific">candidate division LCP-89 bacterium B3_LCP</name>
    <dbReference type="NCBI Taxonomy" id="2012998"/>
    <lineage>
        <taxon>Bacteria</taxon>
        <taxon>Pseudomonadati</taxon>
        <taxon>Bacteria division LCP-89</taxon>
    </lineage>
</organism>
<protein>
    <recommendedName>
        <fullName evidence="3">SHS2 domain-containing protein</fullName>
    </recommendedName>
</protein>
<dbReference type="InterPro" id="IPR043129">
    <property type="entry name" value="ATPase_NBD"/>
</dbReference>
<dbReference type="SUPFAM" id="SSF53067">
    <property type="entry name" value="Actin-like ATPase domain"/>
    <property type="match status" value="1"/>
</dbReference>
<dbReference type="EMBL" id="NJBN01000006">
    <property type="protein sequence ID" value="TKJ39975.1"/>
    <property type="molecule type" value="Genomic_DNA"/>
</dbReference>
<dbReference type="Gene3D" id="3.30.420.40">
    <property type="match status" value="2"/>
</dbReference>
<dbReference type="PANTHER" id="PTHR32432">
    <property type="entry name" value="CELL DIVISION PROTEIN FTSA-RELATED"/>
    <property type="match status" value="1"/>
</dbReference>
<sequence>MIKFGSQQRIGLDIGTHSIKIAALEKSGAHYRLAKYLIVPIYSEGETFDPDGPKRSITVPRLMSAFNDMGQVPRRIKFLTSSIGGQAVAAKEIKSVQMTDDEMDSSLLLEARKHLPLDGSETIVDYQILGDDPQESDKVRVLLVAATRKQFQNHLEILRDIELKPGIVDIDPLALLNSYMSLNDLPDDGVDLFVNIGCRQTTLSVVGRKSLFFTRDIPIAGFAFTQELMKKYGLSYDDAEKVKRTEGLQPDLPLAESENGDQGLRLAEKSSLERLGDEINRSLRYYVKETGQAFFNSIKLTGGSARLPGLDEYLEKKFNISATLYNPCAGLEGVDSEIPEGTQLAVAIGLALRVE</sequence>